<dbReference type="FunFam" id="3.40.30.10:FF:000096">
    <property type="entry name" value="Glutathione S-transferase kappa"/>
    <property type="match status" value="1"/>
</dbReference>
<dbReference type="PANTHER" id="PTHR42943:SF2">
    <property type="entry name" value="GLUTATHIONE S-TRANSFERASE KAPPA 1"/>
    <property type="match status" value="1"/>
</dbReference>
<evidence type="ECO:0000256" key="5">
    <source>
        <dbReference type="ARBA" id="ARBA00073833"/>
    </source>
</evidence>
<evidence type="ECO:0000256" key="4">
    <source>
        <dbReference type="ARBA" id="ARBA00047960"/>
    </source>
</evidence>
<proteinExistence type="inferred from homology"/>
<protein>
    <recommendedName>
        <fullName evidence="5">Glutathione S-transferase kappa 1</fullName>
        <ecNumber evidence="2">2.5.1.18</ecNumber>
    </recommendedName>
    <alternativeName>
        <fullName evidence="6">GST class-kappa</fullName>
    </alternativeName>
</protein>
<evidence type="ECO:0000313" key="9">
    <source>
        <dbReference type="Proteomes" id="UP000318571"/>
    </source>
</evidence>
<dbReference type="GO" id="GO:0004602">
    <property type="term" value="F:glutathione peroxidase activity"/>
    <property type="evidence" value="ECO:0007669"/>
    <property type="project" value="TreeGrafter"/>
</dbReference>
<comment type="similarity">
    <text evidence="1">Belongs to the GST superfamily. Kappa family.</text>
</comment>
<dbReference type="EMBL" id="VCGU01000458">
    <property type="protein sequence ID" value="TRY63134.1"/>
    <property type="molecule type" value="Genomic_DNA"/>
</dbReference>
<evidence type="ECO:0000256" key="6">
    <source>
        <dbReference type="ARBA" id="ARBA00083519"/>
    </source>
</evidence>
<accession>A0A553NCF6</accession>
<dbReference type="PANTHER" id="PTHR42943">
    <property type="entry name" value="GLUTATHIONE S-TRANSFERASE KAPPA"/>
    <property type="match status" value="1"/>
</dbReference>
<dbReference type="InterPro" id="IPR036249">
    <property type="entry name" value="Thioredoxin-like_sf"/>
</dbReference>
<dbReference type="Pfam" id="PF01323">
    <property type="entry name" value="DSBA"/>
    <property type="match status" value="1"/>
</dbReference>
<dbReference type="STRING" id="6832.A0A553NCF6"/>
<dbReference type="GO" id="GO:0004364">
    <property type="term" value="F:glutathione transferase activity"/>
    <property type="evidence" value="ECO:0007669"/>
    <property type="project" value="UniProtKB-EC"/>
</dbReference>
<comment type="catalytic activity">
    <reaction evidence="4">
        <text>RX + glutathione = an S-substituted glutathione + a halide anion + H(+)</text>
        <dbReference type="Rhea" id="RHEA:16437"/>
        <dbReference type="ChEBI" id="CHEBI:15378"/>
        <dbReference type="ChEBI" id="CHEBI:16042"/>
        <dbReference type="ChEBI" id="CHEBI:17792"/>
        <dbReference type="ChEBI" id="CHEBI:57925"/>
        <dbReference type="ChEBI" id="CHEBI:90779"/>
        <dbReference type="EC" id="2.5.1.18"/>
    </reaction>
</comment>
<name>A0A553NCF6_TIGCA</name>
<sequence>MSALWCAFSGQATRCRPVVQSAVSQRSLSGTCARAAAAAAVYKSPVRVDFYYDTISPYSWLAFETLLRYRPVWNLEIQFKPVFMAGLSQATSSNFLESLTKNQNKTRHMFQDIVRMGQYFKVPLRIPESPFYMLAVVGSLKQQRFLTAAQMKFPDVTEDLSRSIWYRGWAEDLDIAKPDSLRMIGRRAGMSEEEVEEALAASETQEVKDRLKSVTREAVDDGACGLPFLVFHVNKGDTDVETYFGSDRFPVIAHRLGKFMRQFKLEIEVQEWMDDLEWNGPVPDPNNFKEIEEPAEISKCFLSIEQYDELNQKFVDNVKQDFNIKDK</sequence>
<dbReference type="SUPFAM" id="SSF52833">
    <property type="entry name" value="Thioredoxin-like"/>
    <property type="match status" value="1"/>
</dbReference>
<evidence type="ECO:0000256" key="1">
    <source>
        <dbReference type="ARBA" id="ARBA00006494"/>
    </source>
</evidence>
<dbReference type="Proteomes" id="UP000318571">
    <property type="component" value="Chromosome 10"/>
</dbReference>
<dbReference type="EC" id="2.5.1.18" evidence="2"/>
<dbReference type="InterPro" id="IPR001853">
    <property type="entry name" value="DSBA-like_thioredoxin_dom"/>
</dbReference>
<dbReference type="Gene3D" id="3.40.30.10">
    <property type="entry name" value="Glutaredoxin"/>
    <property type="match status" value="1"/>
</dbReference>
<comment type="caution">
    <text evidence="8">The sequence shown here is derived from an EMBL/GenBank/DDBJ whole genome shotgun (WGS) entry which is preliminary data.</text>
</comment>
<feature type="domain" description="DSBA-like thioredoxin" evidence="7">
    <location>
        <begin position="47"/>
        <end position="256"/>
    </location>
</feature>
<evidence type="ECO:0000259" key="7">
    <source>
        <dbReference type="Pfam" id="PF01323"/>
    </source>
</evidence>
<evidence type="ECO:0000256" key="3">
    <source>
        <dbReference type="ARBA" id="ARBA00022679"/>
    </source>
</evidence>
<keyword evidence="9" id="KW-1185">Reference proteome</keyword>
<organism evidence="8 9">
    <name type="scientific">Tigriopus californicus</name>
    <name type="common">Marine copepod</name>
    <dbReference type="NCBI Taxonomy" id="6832"/>
    <lineage>
        <taxon>Eukaryota</taxon>
        <taxon>Metazoa</taxon>
        <taxon>Ecdysozoa</taxon>
        <taxon>Arthropoda</taxon>
        <taxon>Crustacea</taxon>
        <taxon>Multicrustacea</taxon>
        <taxon>Hexanauplia</taxon>
        <taxon>Copepoda</taxon>
        <taxon>Harpacticoida</taxon>
        <taxon>Harpacticidae</taxon>
        <taxon>Tigriopus</taxon>
    </lineage>
</organism>
<dbReference type="OMA" id="NAVEAGX"/>
<evidence type="ECO:0000313" key="8">
    <source>
        <dbReference type="EMBL" id="TRY63134.1"/>
    </source>
</evidence>
<dbReference type="GO" id="GO:0006749">
    <property type="term" value="P:glutathione metabolic process"/>
    <property type="evidence" value="ECO:0007669"/>
    <property type="project" value="TreeGrafter"/>
</dbReference>
<reference evidence="8 9" key="1">
    <citation type="journal article" date="2018" name="Nat. Ecol. Evol.">
        <title>Genomic signatures of mitonuclear coevolution across populations of Tigriopus californicus.</title>
        <authorList>
            <person name="Barreto F.S."/>
            <person name="Watson E.T."/>
            <person name="Lima T.G."/>
            <person name="Willett C.S."/>
            <person name="Edmands S."/>
            <person name="Li W."/>
            <person name="Burton R.S."/>
        </authorList>
    </citation>
    <scope>NUCLEOTIDE SEQUENCE [LARGE SCALE GENOMIC DNA]</scope>
    <source>
        <strain evidence="8 9">San Diego</strain>
    </source>
</reference>
<dbReference type="AlphaFoldDB" id="A0A553NCF6"/>
<gene>
    <name evidence="8" type="ORF">TCAL_12305</name>
</gene>
<dbReference type="InterPro" id="IPR051924">
    <property type="entry name" value="GST_Kappa/NadH"/>
</dbReference>
<dbReference type="GO" id="GO:0005739">
    <property type="term" value="C:mitochondrion"/>
    <property type="evidence" value="ECO:0007669"/>
    <property type="project" value="TreeGrafter"/>
</dbReference>
<evidence type="ECO:0000256" key="2">
    <source>
        <dbReference type="ARBA" id="ARBA00012452"/>
    </source>
</evidence>
<dbReference type="GO" id="GO:0005777">
    <property type="term" value="C:peroxisome"/>
    <property type="evidence" value="ECO:0007669"/>
    <property type="project" value="TreeGrafter"/>
</dbReference>
<keyword evidence="3" id="KW-0808">Transferase</keyword>